<dbReference type="GO" id="GO:0045893">
    <property type="term" value="P:positive regulation of DNA-templated transcription"/>
    <property type="evidence" value="ECO:0007669"/>
    <property type="project" value="InterPro"/>
</dbReference>
<dbReference type="InterPro" id="IPR001699">
    <property type="entry name" value="TF_T-box"/>
</dbReference>
<feature type="domain" description="T-box" evidence="8">
    <location>
        <begin position="136"/>
        <end position="323"/>
    </location>
</feature>
<dbReference type="FunFam" id="2.60.40.820:FF:000008">
    <property type="entry name" value="T-box transcription factor TBX20"/>
    <property type="match status" value="1"/>
</dbReference>
<dbReference type="SMART" id="SM00425">
    <property type="entry name" value="TBOX"/>
    <property type="match status" value="1"/>
</dbReference>
<evidence type="ECO:0000313" key="9">
    <source>
        <dbReference type="EMBL" id="KRX24185.1"/>
    </source>
</evidence>
<dbReference type="Proteomes" id="UP000054630">
    <property type="component" value="Unassembled WGS sequence"/>
</dbReference>
<organism evidence="9 10">
    <name type="scientific">Trichinella nelsoni</name>
    <dbReference type="NCBI Taxonomy" id="6336"/>
    <lineage>
        <taxon>Eukaryota</taxon>
        <taxon>Metazoa</taxon>
        <taxon>Ecdysozoa</taxon>
        <taxon>Nematoda</taxon>
        <taxon>Enoplea</taxon>
        <taxon>Dorylaimia</taxon>
        <taxon>Trichinellida</taxon>
        <taxon>Trichinellidae</taxon>
        <taxon>Trichinella</taxon>
    </lineage>
</organism>
<evidence type="ECO:0000256" key="5">
    <source>
        <dbReference type="ARBA" id="ARBA00023242"/>
    </source>
</evidence>
<dbReference type="GO" id="GO:0000785">
    <property type="term" value="C:chromatin"/>
    <property type="evidence" value="ECO:0007669"/>
    <property type="project" value="TreeGrafter"/>
</dbReference>
<dbReference type="Gene3D" id="2.60.40.820">
    <property type="entry name" value="Transcription factor, T-box"/>
    <property type="match status" value="1"/>
</dbReference>
<dbReference type="AlphaFoldDB" id="A0A0V0SBV3"/>
<evidence type="ECO:0000313" key="10">
    <source>
        <dbReference type="Proteomes" id="UP000054630"/>
    </source>
</evidence>
<feature type="compositionally biased region" description="Polar residues" evidence="7">
    <location>
        <begin position="16"/>
        <end position="28"/>
    </location>
</feature>
<dbReference type="InterPro" id="IPR008967">
    <property type="entry name" value="p53-like_TF_DNA-bd_sf"/>
</dbReference>
<dbReference type="PROSITE" id="PS01283">
    <property type="entry name" value="TBOX_1"/>
    <property type="match status" value="1"/>
</dbReference>
<dbReference type="InterPro" id="IPR046360">
    <property type="entry name" value="T-box_DNA-bd"/>
</dbReference>
<dbReference type="GO" id="GO:0007507">
    <property type="term" value="P:heart development"/>
    <property type="evidence" value="ECO:0007669"/>
    <property type="project" value="TreeGrafter"/>
</dbReference>
<evidence type="ECO:0000256" key="1">
    <source>
        <dbReference type="ARBA" id="ARBA00004123"/>
    </source>
</evidence>
<keyword evidence="4" id="KW-0804">Transcription</keyword>
<dbReference type="GO" id="GO:0000981">
    <property type="term" value="F:DNA-binding transcription factor activity, RNA polymerase II-specific"/>
    <property type="evidence" value="ECO:0007669"/>
    <property type="project" value="TreeGrafter"/>
</dbReference>
<name>A0A0V0SBV3_9BILA</name>
<keyword evidence="10" id="KW-1185">Reference proteome</keyword>
<comment type="caution">
    <text evidence="9">The sequence shown here is derived from an EMBL/GenBank/DDBJ whole genome shotgun (WGS) entry which is preliminary data.</text>
</comment>
<evidence type="ECO:0000256" key="7">
    <source>
        <dbReference type="SAM" id="MobiDB-lite"/>
    </source>
</evidence>
<keyword evidence="5 6" id="KW-0539">Nucleus</keyword>
<dbReference type="InterPro" id="IPR018186">
    <property type="entry name" value="TF_T-box_CS"/>
</dbReference>
<dbReference type="PANTHER" id="PTHR11267:SF190">
    <property type="entry name" value="T-BOX TRANSCRIPTION FACTOR TBX20"/>
    <property type="match status" value="1"/>
</dbReference>
<feature type="region of interest" description="Disordered" evidence="7">
    <location>
        <begin position="82"/>
        <end position="111"/>
    </location>
</feature>
<sequence>MKTAVQIESDPVVKMESTSDSSATTFTNDSDRIVAPADCKHSNFTIEALVGPVASSETVSVEEELHAADKEDVKLPIEQLPMFKSTPSSSGSSSCSSSNCSSNSSGSSSVQAESAPDLSYLTCGKSEAMKGVQCQLEAEDLWMRFHELGTEMIITKSGRRMFPTIRVTFSGCELDTKYFVLLDIVPLDSKRYRYAYHRSCWLVAGKADQPTPGRIFVHPDSPFTGEQLCKQVITFEKLKLTNNDMDKRGHIILNSMHKYQPRIHLVKSTNGRLSDLEIFRLQEEDFKTFVFSETQFTAVTAYQNQLITKLKIDSNPFAKGFRDSSRMSDFDRNIAHGLLFTVKGFRKDKKAAARSEHNYTISNCKPFSLCFITFRTSLSSFVEDSGNFGRQMSGQSTGTPLISNSVPSLHPNFVSDFQFNGAMISGFPFHAAYGMQKTWPLTVTSALPWTLLNPLPGLNTSMWQTLLFCGSERGKVATGESASISRVENFSPRQLQLQADLRQTNFHLWKESLVNSSPNSRRYHPYIPAMD</sequence>
<gene>
    <name evidence="9" type="primary">tbx20</name>
    <name evidence="9" type="ORF">T07_13151</name>
</gene>
<dbReference type="InterPro" id="IPR036960">
    <property type="entry name" value="T-box_sf"/>
</dbReference>
<proteinExistence type="predicted"/>
<dbReference type="Pfam" id="PF00907">
    <property type="entry name" value="T-box"/>
    <property type="match status" value="1"/>
</dbReference>
<reference evidence="9 10" key="1">
    <citation type="submission" date="2015-01" db="EMBL/GenBank/DDBJ databases">
        <title>Evolution of Trichinella species and genotypes.</title>
        <authorList>
            <person name="Korhonen P.K."/>
            <person name="Edoardo P."/>
            <person name="Giuseppe L.R."/>
            <person name="Gasser R.B."/>
        </authorList>
    </citation>
    <scope>NUCLEOTIDE SEQUENCE [LARGE SCALE GENOMIC DNA]</scope>
    <source>
        <strain evidence="9">ISS37</strain>
    </source>
</reference>
<dbReference type="OrthoDB" id="7442607at2759"/>
<evidence type="ECO:0000259" key="8">
    <source>
        <dbReference type="PROSITE" id="PS50252"/>
    </source>
</evidence>
<keyword evidence="2" id="KW-0805">Transcription regulation</keyword>
<evidence type="ECO:0000256" key="4">
    <source>
        <dbReference type="ARBA" id="ARBA00023163"/>
    </source>
</evidence>
<dbReference type="PRINTS" id="PR00937">
    <property type="entry name" value="TBOX"/>
</dbReference>
<comment type="subcellular location">
    <subcellularLocation>
        <location evidence="1 6">Nucleus</location>
    </subcellularLocation>
</comment>
<feature type="region of interest" description="Disordered" evidence="7">
    <location>
        <begin position="1"/>
        <end position="28"/>
    </location>
</feature>
<dbReference type="SUPFAM" id="SSF49417">
    <property type="entry name" value="p53-like transcription factors"/>
    <property type="match status" value="1"/>
</dbReference>
<dbReference type="PROSITE" id="PS50252">
    <property type="entry name" value="TBOX_3"/>
    <property type="match status" value="1"/>
</dbReference>
<dbReference type="GO" id="GO:0000978">
    <property type="term" value="F:RNA polymerase II cis-regulatory region sequence-specific DNA binding"/>
    <property type="evidence" value="ECO:0007669"/>
    <property type="project" value="InterPro"/>
</dbReference>
<evidence type="ECO:0000256" key="2">
    <source>
        <dbReference type="ARBA" id="ARBA00023015"/>
    </source>
</evidence>
<accession>A0A0V0SBV3</accession>
<evidence type="ECO:0000256" key="6">
    <source>
        <dbReference type="PROSITE-ProRule" id="PRU00201"/>
    </source>
</evidence>
<dbReference type="GO" id="GO:0001708">
    <property type="term" value="P:cell fate specification"/>
    <property type="evidence" value="ECO:0007669"/>
    <property type="project" value="TreeGrafter"/>
</dbReference>
<dbReference type="CDD" id="cd20193">
    <property type="entry name" value="T-box_TBX20-like"/>
    <property type="match status" value="1"/>
</dbReference>
<dbReference type="STRING" id="6336.A0A0V0SBV3"/>
<protein>
    <submittedName>
        <fullName evidence="9">T-box transcription factor TBX20</fullName>
    </submittedName>
</protein>
<evidence type="ECO:0000256" key="3">
    <source>
        <dbReference type="ARBA" id="ARBA00023125"/>
    </source>
</evidence>
<keyword evidence="3 6" id="KW-0238">DNA-binding</keyword>
<dbReference type="GO" id="GO:0005634">
    <property type="term" value="C:nucleus"/>
    <property type="evidence" value="ECO:0007669"/>
    <property type="project" value="UniProtKB-SubCell"/>
</dbReference>
<dbReference type="EMBL" id="JYDL01000019">
    <property type="protein sequence ID" value="KRX24185.1"/>
    <property type="molecule type" value="Genomic_DNA"/>
</dbReference>
<dbReference type="PANTHER" id="PTHR11267">
    <property type="entry name" value="T-BOX PROTEIN-RELATED"/>
    <property type="match status" value="1"/>
</dbReference>
<comment type="caution">
    <text evidence="6">Lacks conserved residue(s) required for the propagation of feature annotation.</text>
</comment>
<feature type="compositionally biased region" description="Low complexity" evidence="7">
    <location>
        <begin position="88"/>
        <end position="109"/>
    </location>
</feature>